<feature type="compositionally biased region" description="Basic residues" evidence="1">
    <location>
        <begin position="2226"/>
        <end position="2237"/>
    </location>
</feature>
<feature type="region of interest" description="Disordered" evidence="1">
    <location>
        <begin position="2624"/>
        <end position="2672"/>
    </location>
</feature>
<dbReference type="EMBL" id="BLXT01002372">
    <property type="protein sequence ID" value="GFN93848.1"/>
    <property type="molecule type" value="Genomic_DNA"/>
</dbReference>
<feature type="region of interest" description="Disordered" evidence="1">
    <location>
        <begin position="1591"/>
        <end position="1659"/>
    </location>
</feature>
<feature type="compositionally biased region" description="Basic residues" evidence="1">
    <location>
        <begin position="2161"/>
        <end position="2172"/>
    </location>
</feature>
<evidence type="ECO:0000313" key="3">
    <source>
        <dbReference type="Proteomes" id="UP000735302"/>
    </source>
</evidence>
<proteinExistence type="predicted"/>
<feature type="compositionally biased region" description="Basic and acidic residues" evidence="1">
    <location>
        <begin position="2238"/>
        <end position="2252"/>
    </location>
</feature>
<keyword evidence="3" id="KW-1185">Reference proteome</keyword>
<feature type="compositionally biased region" description="Basic and acidic residues" evidence="1">
    <location>
        <begin position="243"/>
        <end position="274"/>
    </location>
</feature>
<gene>
    <name evidence="2" type="ORF">PoB_002035400</name>
</gene>
<reference evidence="2 3" key="1">
    <citation type="journal article" date="2021" name="Elife">
        <title>Chloroplast acquisition without the gene transfer in kleptoplastic sea slugs, Plakobranchus ocellatus.</title>
        <authorList>
            <person name="Maeda T."/>
            <person name="Takahashi S."/>
            <person name="Yoshida T."/>
            <person name="Shimamura S."/>
            <person name="Takaki Y."/>
            <person name="Nagai Y."/>
            <person name="Toyoda A."/>
            <person name="Suzuki Y."/>
            <person name="Arimoto A."/>
            <person name="Ishii H."/>
            <person name="Satoh N."/>
            <person name="Nishiyama T."/>
            <person name="Hasebe M."/>
            <person name="Maruyama T."/>
            <person name="Minagawa J."/>
            <person name="Obokata J."/>
            <person name="Shigenobu S."/>
        </authorList>
    </citation>
    <scope>NUCLEOTIDE SEQUENCE [LARGE SCALE GENOMIC DNA]</scope>
</reference>
<feature type="compositionally biased region" description="Low complexity" evidence="1">
    <location>
        <begin position="2816"/>
        <end position="2827"/>
    </location>
</feature>
<feature type="region of interest" description="Disordered" evidence="1">
    <location>
        <begin position="1"/>
        <end position="93"/>
    </location>
</feature>
<feature type="compositionally biased region" description="Low complexity" evidence="1">
    <location>
        <begin position="2538"/>
        <end position="2553"/>
    </location>
</feature>
<feature type="compositionally biased region" description="Polar residues" evidence="1">
    <location>
        <begin position="2624"/>
        <end position="2641"/>
    </location>
</feature>
<feature type="region of interest" description="Disordered" evidence="1">
    <location>
        <begin position="725"/>
        <end position="838"/>
    </location>
</feature>
<feature type="compositionally biased region" description="Basic and acidic residues" evidence="1">
    <location>
        <begin position="2017"/>
        <end position="2027"/>
    </location>
</feature>
<feature type="region of interest" description="Disordered" evidence="1">
    <location>
        <begin position="210"/>
        <end position="292"/>
    </location>
</feature>
<feature type="region of interest" description="Disordered" evidence="1">
    <location>
        <begin position="384"/>
        <end position="411"/>
    </location>
</feature>
<feature type="region of interest" description="Disordered" evidence="1">
    <location>
        <begin position="858"/>
        <end position="883"/>
    </location>
</feature>
<feature type="compositionally biased region" description="Basic and acidic residues" evidence="1">
    <location>
        <begin position="2088"/>
        <end position="2117"/>
    </location>
</feature>
<feature type="compositionally biased region" description="Acidic residues" evidence="1">
    <location>
        <begin position="2554"/>
        <end position="2565"/>
    </location>
</feature>
<feature type="compositionally biased region" description="Low complexity" evidence="1">
    <location>
        <begin position="20"/>
        <end position="30"/>
    </location>
</feature>
<feature type="region of interest" description="Disordered" evidence="1">
    <location>
        <begin position="1970"/>
        <end position="2027"/>
    </location>
</feature>
<feature type="compositionally biased region" description="Basic and acidic residues" evidence="1">
    <location>
        <begin position="2214"/>
        <end position="2225"/>
    </location>
</feature>
<feature type="compositionally biased region" description="Basic and acidic residues" evidence="1">
    <location>
        <begin position="54"/>
        <end position="66"/>
    </location>
</feature>
<organism evidence="2 3">
    <name type="scientific">Plakobranchus ocellatus</name>
    <dbReference type="NCBI Taxonomy" id="259542"/>
    <lineage>
        <taxon>Eukaryota</taxon>
        <taxon>Metazoa</taxon>
        <taxon>Spiralia</taxon>
        <taxon>Lophotrochozoa</taxon>
        <taxon>Mollusca</taxon>
        <taxon>Gastropoda</taxon>
        <taxon>Heterobranchia</taxon>
        <taxon>Euthyneura</taxon>
        <taxon>Panpulmonata</taxon>
        <taxon>Sacoglossa</taxon>
        <taxon>Placobranchoidea</taxon>
        <taxon>Plakobranchidae</taxon>
        <taxon>Plakobranchus</taxon>
    </lineage>
</organism>
<feature type="region of interest" description="Disordered" evidence="1">
    <location>
        <begin position="2056"/>
        <end position="2179"/>
    </location>
</feature>
<feature type="region of interest" description="Disordered" evidence="1">
    <location>
        <begin position="2200"/>
        <end position="2258"/>
    </location>
</feature>
<name>A0AAV3ZIY9_9GAST</name>
<feature type="region of interest" description="Disordered" evidence="1">
    <location>
        <begin position="474"/>
        <end position="510"/>
    </location>
</feature>
<accession>A0AAV3ZIY9</accession>
<feature type="compositionally biased region" description="Basic and acidic residues" evidence="1">
    <location>
        <begin position="479"/>
        <end position="489"/>
    </location>
</feature>
<feature type="region of interest" description="Disordered" evidence="1">
    <location>
        <begin position="1458"/>
        <end position="1484"/>
    </location>
</feature>
<evidence type="ECO:0000256" key="1">
    <source>
        <dbReference type="SAM" id="MobiDB-lite"/>
    </source>
</evidence>
<feature type="compositionally biased region" description="Acidic residues" evidence="1">
    <location>
        <begin position="449"/>
        <end position="458"/>
    </location>
</feature>
<evidence type="ECO:0000313" key="2">
    <source>
        <dbReference type="EMBL" id="GFN93848.1"/>
    </source>
</evidence>
<feature type="compositionally biased region" description="Basic residues" evidence="1">
    <location>
        <begin position="1977"/>
        <end position="1986"/>
    </location>
</feature>
<feature type="region of interest" description="Disordered" evidence="1">
    <location>
        <begin position="429"/>
        <end position="458"/>
    </location>
</feature>
<feature type="compositionally biased region" description="Basic and acidic residues" evidence="1">
    <location>
        <begin position="2772"/>
        <end position="2783"/>
    </location>
</feature>
<feature type="region of interest" description="Disordered" evidence="1">
    <location>
        <begin position="2761"/>
        <end position="2830"/>
    </location>
</feature>
<feature type="compositionally biased region" description="Polar residues" evidence="1">
    <location>
        <begin position="2649"/>
        <end position="2663"/>
    </location>
</feature>
<feature type="region of interest" description="Disordered" evidence="1">
    <location>
        <begin position="2521"/>
        <end position="2584"/>
    </location>
</feature>
<feature type="compositionally biased region" description="Polar residues" evidence="1">
    <location>
        <begin position="1646"/>
        <end position="1657"/>
    </location>
</feature>
<dbReference type="Proteomes" id="UP000735302">
    <property type="component" value="Unassembled WGS sequence"/>
</dbReference>
<feature type="compositionally biased region" description="Basic and acidic residues" evidence="1">
    <location>
        <begin position="814"/>
        <end position="829"/>
    </location>
</feature>
<feature type="compositionally biased region" description="Polar residues" evidence="1">
    <location>
        <begin position="390"/>
        <end position="401"/>
    </location>
</feature>
<comment type="caution">
    <text evidence="2">The sequence shown here is derived from an EMBL/GenBank/DDBJ whole genome shotgun (WGS) entry which is preliminary data.</text>
</comment>
<feature type="compositionally biased region" description="Basic and acidic residues" evidence="1">
    <location>
        <begin position="770"/>
        <end position="789"/>
    </location>
</feature>
<sequence length="3103" mass="348516">MPVKPKNDTPLVWPDEESSRSGSESDQSSDNANYRHRITYEKRGDKWHKKYASSRHEVTAPLDKDGSGNTSLPKHGNRKNHSHSQVNHLPPRPERTKAANAECLVPEPCLPTAGAGKQNAYPPIVTIDGRVDTDLDHLIDEDEIEDDQNYDGPVDEIPSRFPKPHVFSVIHGSLDDDVDSYANDDGTMEHTLVDAPKNFHPRDLKDVAATDAAGAKARSSQMKNGRDRRGNGGGGSQLMNYSDRSHNKMHTDGERSDPIGNGKEKLQEQREQRRQPNMASHIEPRTFARLGPDSQRQFYSDESIQHEQGEPAAPTCVLSDTFTVTHHREEPGMAKHSNWIPQISDAAVKSSGICGLNQKKQRSMEQSINGQGTLDEVGLENRKILKQPSPGKSVSEQTQRSADSERAKGLRRVLSGTPKLTKTLCRSKVSLVHSSPRRSATRSLQNEEIPTDSNDDEYTFITCREPSCQTATIDQQQSEDCKITPDKKTRQPMSNFRRKRPGHTNTREIGGDELASDISSVSEFDSMDDISVDNSLSGDIEPNKDSSPDYFLADKSHHLFKAAVSKSDTGASIKATPASTKYDVPSSRHTRPIMKTCLKGTDACEWYKDSVANKKHIKTRASNDNVKAENDQENCNYFDAKESHSKETFPHFKEQKRLATSKMKNEDNYYSDILRHRQASYERHIPNEDQWELCGRRNRLIFGSTTSPSGKEKRRPLEYIHRAHGGNTISYGTEGFRPVYHPQGNKSCSEENKGHHNKQRGSQSPTHVRRNVDLAKQKGTYKSDGKQEGARGSGISPIRLDRRRQGDPFSSIEKSSHGASERDSFLPDRKGKKFLSSPKTWHDVTDFSRHAFFKEPSLKNRRDRDTRRSGERRRSVRSKEYRREYRKAPRASWSFDSDHSPIAYRNASRMMPYPRRKAGESDREVIARILGSSVDGVSPFDGFNHRAEHKKRANIKPLTDKELKDSLQRAMTIARESLHAAARVSKALNLVMTNSCSSIESRSFYGSSNNPLSPRYRQEPTPSQQVLMWNQTQGNSSVSSRYTEVTAAPLHQTLTLNPSSEGSCMRKSPKREFTSEEASLIGRSNDLLVHSNSRQSRSIFVGGDRLLRIVPNYNIKANRGDDIDSSTPLVSIYIGGPGPQQQQVARIFSSQLHQEYSQIPNSKGSHNFLPKSSSELAQLTSFEDQGNIACNQKSQLEADENLPDKGKCELLSYTPVQNQSVCVNMVTTTGIQHEQIQAPKQCDTSNSQIFESTLESLGEEIKDRKKETCSLGFNSFEKGLSQSKVKSHTIRHAQDELHDVPTHEDGSQRLEKHYPETDEFFSQPATDIDAFGMETADLTPAYPEKLLPTKRGAFITSPSKASIAEPSKLFTDLDCLVPPESRSVMMSAALDYLAAYPDCFSVLSPSFDALSPSAEHIFLHPDRINPPSYDMDAVKAKGEESNCILSPGSCVDPTGYHTLGTAVDPPRRKNTRDKNTNLSHSQPFNFDATDDENFMAENPVCTDTAKSCLENKMKMTNNSIRVDESEHLVRYVPFHGKGCINTSEYKKQESSKKLETYINKSFIEKQPNDTSVTARTIQGCLKHSKKTTKRVKPCKKKAPYENCNNNSSGDGKVPILQLQAKGNRDSDTKTGAGNGIDDTLPESMSDKNQNQPLSQRSAYPDRRQALSEALRILSTIQDSSGIEESHGDFKKIRTRSNRSRDRVKRSLSVAVKLAKQSLSAAARVTDLLNQVVDLYQYRQLVVSDKLTQSVMQQRAKANAELIARCPHRALGVSQIEAIECIGDSKRKRELYCEDYPKYFANLPEPARRYFESDSETEESIILMSSPKCRRARETRFRHDRHREEEMLSPRDEELQPRFENSETRSRNIERAEIIRKYHRRRSSSSKNLVAERNDLLDKHGEVKAAEGTLKDDFVKGDEFIAHRKKHGKYKYVTCMHSEECMNRELITKCCSSKSESKRCEKIDCKPIRKNKEDSQERRRRPSSQHVRKLDGQEKEEDSEFEFQNLSDVKNRHKKPQKGKDAQKIKECYDDKSIHSEIKTAKQKHNSRKIQVKGESIENTHKNPIAQNKKQEKNTDDIIMQSSKNTKIKAAEGNHRKGKTRADSPGKIEQQQRIDIENKGSSVDSPILTKGKNVIEIIDNPGSKTRKTDGRSYANNAAQRAEKKRRHRTHRNSGQKVAEEKLDDQFCDTKAEGIGFTKKKSKNLENGWPCSPQEEASHSKEKESRISHKRNKKLKSKHKSENSRSVRAEDRSKSNSVDPPTLFTSLVAAAASVSLPVNQLSERAEGENCSFNRSLELNGSFAQNQCFPVKHRYPSPSYQVRKVQKNHVPSDSQPSSQKTCCLPLKTVGRNDGSMLNAWSESNIDDSIWLNHPHGMEDDLKGSLPKDENQSEGLDQTTDCPAIMLDICECEDDARIIMQKNGLTGGECNASAAKQTSISHNEHCHSSIVDDSLSSSSPLRVRYHQDKSVKPYQGCKKGAFVSDSKRKIVKHCFEVVEDKPFCEAEVPSDIHANNPSWMNSFSHEGNGGCRKAKSDEWQRSYSTNSESSSLNTTSSEEAEEDAQDTEDSSLSSSARSDNYKVQNYCPSDTRSSIRYQTISRDPSGLEKAEHTRGVYASLQRENSFYSNDLQCSTPSLPGASSSYDMKKPREISQSTREASFSSEVDSTPEEPHNLSMSIERGDECPPHHGDTRYVPLSNFLSKDQTKYPPHARHMQGGALQRLDISSGDSLQSYTVSASITGTDGECNVSNCENTPPFTGLNALSYQNENFPRGSGHDETGPRSKEQVPSLSASGNRFAGSGETESGAASHALQPSKTAGAAAEAAEAPAQQKGCNGRGLYSLYRPLDNIRSGINFSPIMEESQISGLSMAERRSSSSMYVNKRAVELSNSNNCNTDIYQLELSDMLTSPAYSSHINFHKELIEQNLNNNSSFPHVAEDAPSSKDLEFAAYLPQLETLRKNRIACRSKPHEADPFGHLNRLPLPPLEQPQVYKLTPLVRKLSDQQQWRQEKENTKLCRRIVNVGKRGCTFDTGLTKPRKKTLSTKTTSRLSEQESIARHNERLFRRIMAKESVYKREDLLKDYDNISTRSVYSAKYIIVKGVYINC</sequence>
<feature type="region of interest" description="Disordered" evidence="1">
    <location>
        <begin position="1843"/>
        <end position="1863"/>
    </location>
</feature>
<protein>
    <submittedName>
        <fullName evidence="2">Uncharacterized protein</fullName>
    </submittedName>
</protein>